<protein>
    <submittedName>
        <fullName evidence="1">Uncharacterized protein</fullName>
    </submittedName>
</protein>
<accession>A0A540L9Q4</accession>
<proteinExistence type="predicted"/>
<dbReference type="AlphaFoldDB" id="A0A540L9Q4"/>
<dbReference type="EMBL" id="VIEB01000687">
    <property type="protein sequence ID" value="TQD83218.1"/>
    <property type="molecule type" value="Genomic_DNA"/>
</dbReference>
<evidence type="ECO:0000313" key="1">
    <source>
        <dbReference type="EMBL" id="TQD83218.1"/>
    </source>
</evidence>
<organism evidence="1 2">
    <name type="scientific">Malus baccata</name>
    <name type="common">Siberian crab apple</name>
    <name type="synonym">Pyrus baccata</name>
    <dbReference type="NCBI Taxonomy" id="106549"/>
    <lineage>
        <taxon>Eukaryota</taxon>
        <taxon>Viridiplantae</taxon>
        <taxon>Streptophyta</taxon>
        <taxon>Embryophyta</taxon>
        <taxon>Tracheophyta</taxon>
        <taxon>Spermatophyta</taxon>
        <taxon>Magnoliopsida</taxon>
        <taxon>eudicotyledons</taxon>
        <taxon>Gunneridae</taxon>
        <taxon>Pentapetalae</taxon>
        <taxon>rosids</taxon>
        <taxon>fabids</taxon>
        <taxon>Rosales</taxon>
        <taxon>Rosaceae</taxon>
        <taxon>Amygdaloideae</taxon>
        <taxon>Maleae</taxon>
        <taxon>Malus</taxon>
    </lineage>
</organism>
<name>A0A540L9Q4_MALBA</name>
<reference evidence="1 2" key="1">
    <citation type="journal article" date="2019" name="G3 (Bethesda)">
        <title>Sequencing of a Wild Apple (Malus baccata) Genome Unravels the Differences Between Cultivated and Wild Apple Species Regarding Disease Resistance and Cold Tolerance.</title>
        <authorList>
            <person name="Chen X."/>
        </authorList>
    </citation>
    <scope>NUCLEOTIDE SEQUENCE [LARGE SCALE GENOMIC DNA]</scope>
    <source>
        <strain evidence="2">cv. Shandingzi</strain>
        <tissue evidence="1">Leaves</tissue>
    </source>
</reference>
<sequence>MVQRSGLVSKSWSSGVVSHPFTESCCIGLLERMAEDNHKMEGYFGKKHLIPDGGFSPESKY</sequence>
<dbReference type="Proteomes" id="UP000315295">
    <property type="component" value="Unassembled WGS sequence"/>
</dbReference>
<gene>
    <name evidence="1" type="ORF">C1H46_031220</name>
</gene>
<evidence type="ECO:0000313" key="2">
    <source>
        <dbReference type="Proteomes" id="UP000315295"/>
    </source>
</evidence>
<keyword evidence="2" id="KW-1185">Reference proteome</keyword>
<comment type="caution">
    <text evidence="1">The sequence shown here is derived from an EMBL/GenBank/DDBJ whole genome shotgun (WGS) entry which is preliminary data.</text>
</comment>